<feature type="binding site" evidence="1">
    <location>
        <position position="213"/>
    </location>
    <ligand>
        <name>Mg(2+)</name>
        <dbReference type="ChEBI" id="CHEBI:18420"/>
        <label>3</label>
    </ligand>
</feature>
<dbReference type="Proteomes" id="UP000005233">
    <property type="component" value="Chromosome"/>
</dbReference>
<comment type="miscellaneous">
    <text evidence="1">Reaction mechanism of ThiL seems to utilize a direct, inline transfer of the gamma-phosphate of ATP to TMP rather than a phosphorylated enzyme intermediate.</text>
</comment>
<dbReference type="NCBIfam" id="TIGR01379">
    <property type="entry name" value="thiL"/>
    <property type="match status" value="1"/>
</dbReference>
<dbReference type="HAMAP" id="MF_02128">
    <property type="entry name" value="TMP_kinase"/>
    <property type="match status" value="1"/>
</dbReference>
<dbReference type="STRING" id="1041930.Mtc_1774"/>
<dbReference type="Gene3D" id="3.90.650.10">
    <property type="entry name" value="PurM-like C-terminal domain"/>
    <property type="match status" value="1"/>
</dbReference>
<feature type="domain" description="PurM-like C-terminal" evidence="3">
    <location>
        <begin position="150"/>
        <end position="296"/>
    </location>
</feature>
<feature type="domain" description="PurM-like N-terminal" evidence="2">
    <location>
        <begin position="27"/>
        <end position="138"/>
    </location>
</feature>
<feature type="binding site" evidence="1">
    <location>
        <position position="313"/>
    </location>
    <ligand>
        <name>substrate</name>
    </ligand>
</feature>
<dbReference type="InterPro" id="IPR016188">
    <property type="entry name" value="PurM-like_N"/>
</dbReference>
<evidence type="ECO:0000256" key="1">
    <source>
        <dbReference type="HAMAP-Rule" id="MF_02128"/>
    </source>
</evidence>
<keyword evidence="1 4" id="KW-0418">Kinase</keyword>
<organism evidence="4 5">
    <name type="scientific">Methanocella conradii (strain DSM 24694 / JCM 17849 / CGMCC 1.5162 / HZ254)</name>
    <dbReference type="NCBI Taxonomy" id="1041930"/>
    <lineage>
        <taxon>Archaea</taxon>
        <taxon>Methanobacteriati</taxon>
        <taxon>Methanobacteriota</taxon>
        <taxon>Stenosarchaea group</taxon>
        <taxon>Methanomicrobia</taxon>
        <taxon>Methanocellales</taxon>
        <taxon>Methanocellaceae</taxon>
        <taxon>Methanocella</taxon>
    </lineage>
</organism>
<dbReference type="SUPFAM" id="SSF55326">
    <property type="entry name" value="PurM N-terminal domain-like"/>
    <property type="match status" value="1"/>
</dbReference>
<feature type="binding site" evidence="1">
    <location>
        <position position="73"/>
    </location>
    <ligand>
        <name>Mg(2+)</name>
        <dbReference type="ChEBI" id="CHEBI:18420"/>
        <label>4</label>
    </ligand>
</feature>
<protein>
    <recommendedName>
        <fullName evidence="1">Thiamine-monophosphate kinase</fullName>
        <shortName evidence="1">TMP kinase</shortName>
        <shortName evidence="1">Thiamine-phosphate kinase</shortName>
        <ecNumber evidence="1">2.7.4.16</ecNumber>
    </recommendedName>
</protein>
<dbReference type="RefSeq" id="WP_014406349.1">
    <property type="nucleotide sequence ID" value="NC_017034.1"/>
</dbReference>
<comment type="similarity">
    <text evidence="1">Belongs to the thiamine-monophosphate kinase family.</text>
</comment>
<dbReference type="GO" id="GO:0009229">
    <property type="term" value="P:thiamine diphosphate biosynthetic process"/>
    <property type="evidence" value="ECO:0007669"/>
    <property type="project" value="UniProtKB-UniRule"/>
</dbReference>
<dbReference type="GeneID" id="11971920"/>
<dbReference type="PANTHER" id="PTHR30270">
    <property type="entry name" value="THIAMINE-MONOPHOSPHATE KINASE"/>
    <property type="match status" value="1"/>
</dbReference>
<dbReference type="InterPro" id="IPR006283">
    <property type="entry name" value="ThiL-like"/>
</dbReference>
<feature type="binding site" evidence="1">
    <location>
        <position position="216"/>
    </location>
    <ligand>
        <name>Mg(2+)</name>
        <dbReference type="ChEBI" id="CHEBI:18420"/>
        <label>5</label>
    </ligand>
</feature>
<dbReference type="CDD" id="cd02194">
    <property type="entry name" value="ThiL"/>
    <property type="match status" value="1"/>
</dbReference>
<dbReference type="InterPro" id="IPR036921">
    <property type="entry name" value="PurM-like_N_sf"/>
</dbReference>
<feature type="binding site" evidence="1">
    <location>
        <position position="73"/>
    </location>
    <ligand>
        <name>Mg(2+)</name>
        <dbReference type="ChEBI" id="CHEBI:18420"/>
        <label>3</label>
    </ligand>
</feature>
<feature type="binding site" evidence="1">
    <location>
        <position position="45"/>
    </location>
    <ligand>
        <name>Mg(2+)</name>
        <dbReference type="ChEBI" id="CHEBI:18420"/>
        <label>2</label>
    </ligand>
</feature>
<dbReference type="InterPro" id="IPR036676">
    <property type="entry name" value="PurM-like_C_sf"/>
</dbReference>
<evidence type="ECO:0000313" key="4">
    <source>
        <dbReference type="EMBL" id="AFD00518.1"/>
    </source>
</evidence>
<dbReference type="KEGG" id="mez:Mtc_1774"/>
<feature type="binding site" evidence="1">
    <location>
        <begin position="120"/>
        <end position="121"/>
    </location>
    <ligand>
        <name>ATP</name>
        <dbReference type="ChEBI" id="CHEBI:30616"/>
    </ligand>
</feature>
<comment type="caution">
    <text evidence="1">Lacks conserved residue(s) required for the propagation of feature annotation.</text>
</comment>
<dbReference type="InterPro" id="IPR010918">
    <property type="entry name" value="PurM-like_C_dom"/>
</dbReference>
<keyword evidence="1" id="KW-0547">Nucleotide-binding</keyword>
<comment type="function">
    <text evidence="1">Catalyzes the ATP-dependent phosphorylation of thiamine-monophosphate (TMP) to form thiamine-pyrophosphate (TPP), the active form of vitamin B1.</text>
</comment>
<feature type="binding site" evidence="1">
    <location>
        <position position="52"/>
    </location>
    <ligand>
        <name>substrate</name>
    </ligand>
</feature>
<dbReference type="AlphaFoldDB" id="H8I9R7"/>
<dbReference type="PANTHER" id="PTHR30270:SF3">
    <property type="entry name" value="THIAMINE-MONOPHOSPHATE KINASE"/>
    <property type="match status" value="1"/>
</dbReference>
<dbReference type="EMBL" id="CP003243">
    <property type="protein sequence ID" value="AFD00518.1"/>
    <property type="molecule type" value="Genomic_DNA"/>
</dbReference>
<dbReference type="eggNOG" id="arCOG00638">
    <property type="taxonomic scope" value="Archaea"/>
</dbReference>
<feature type="binding site" evidence="1">
    <location>
        <position position="44"/>
    </location>
    <ligand>
        <name>Mg(2+)</name>
        <dbReference type="ChEBI" id="CHEBI:18420"/>
        <label>1</label>
    </ligand>
</feature>
<accession>H8I9R7</accession>
<keyword evidence="1" id="KW-0479">Metal-binding</keyword>
<dbReference type="GO" id="GO:0005524">
    <property type="term" value="F:ATP binding"/>
    <property type="evidence" value="ECO:0007669"/>
    <property type="project" value="UniProtKB-UniRule"/>
</dbReference>
<feature type="binding site" evidence="1">
    <location>
        <position position="29"/>
    </location>
    <ligand>
        <name>Mg(2+)</name>
        <dbReference type="ChEBI" id="CHEBI:18420"/>
        <label>3</label>
    </ligand>
</feature>
<name>H8I9R7_METCZ</name>
<sequence>MGLKANEVGEIGIIRRIAQILGSKYLGDDCAVLDNGVDYLVVTTDMLHRTTDFPREMSGEDIGWMSVAVSLSDVAAMGARPTGVVAAMGIPGETEMSFIEGIARGMRDCARAYGTEVVGGDTDQHAELTIVTTALGRVDKDKVKLRSGAKVGDLLCVTGYLGTPAAAYKVLIEGREAPEEDKKVLIDGFFRPKPRIEEGVRLSKYPEVTAMMDVSDGLGKSIFELSSSSHVGFLVDADRLPVREEAKKLAKDRGELLDMAICFGGEFELLFTMSPTGLDKVKDVEYTVIGRVVPEGLTLDDSGARRPITCRGYEHLRKKRDTMH</sequence>
<dbReference type="Pfam" id="PF00586">
    <property type="entry name" value="AIRS"/>
    <property type="match status" value="1"/>
</dbReference>
<keyword evidence="1" id="KW-0067">ATP-binding</keyword>
<keyword evidence="1" id="KW-0460">Magnesium</keyword>
<reference evidence="4 5" key="1">
    <citation type="journal article" date="2012" name="J. Bacteriol.">
        <title>Complete genome sequence of a thermophilic methanogen, Methanocella conradii HZ254, isolated from Chinese rice field soil.</title>
        <authorList>
            <person name="Lu Z."/>
            <person name="Lu Y."/>
        </authorList>
    </citation>
    <scope>NUCLEOTIDE SEQUENCE [LARGE SCALE GENOMIC DNA]</scope>
    <source>
        <strain evidence="5">DSM 24694 / JCM 17849 / CGMCC 1.5162 / HZ254</strain>
    </source>
</reference>
<feature type="binding site" evidence="1">
    <location>
        <position position="43"/>
    </location>
    <ligand>
        <name>Mg(2+)</name>
        <dbReference type="ChEBI" id="CHEBI:18420"/>
        <label>4</label>
    </ligand>
</feature>
<feature type="binding site" evidence="1">
    <location>
        <position position="29"/>
    </location>
    <ligand>
        <name>Mg(2+)</name>
        <dbReference type="ChEBI" id="CHEBI:18420"/>
        <label>4</label>
    </ligand>
</feature>
<evidence type="ECO:0000259" key="2">
    <source>
        <dbReference type="Pfam" id="PF00586"/>
    </source>
</evidence>
<dbReference type="Pfam" id="PF02769">
    <property type="entry name" value="AIRS_C"/>
    <property type="match status" value="1"/>
</dbReference>
<dbReference type="HOGENOM" id="CLU_046964_2_0_2"/>
<keyword evidence="5" id="KW-1185">Reference proteome</keyword>
<feature type="binding site" evidence="1">
    <location>
        <position position="215"/>
    </location>
    <ligand>
        <name>ATP</name>
        <dbReference type="ChEBI" id="CHEBI:30616"/>
    </ligand>
</feature>
<comment type="catalytic activity">
    <reaction evidence="1">
        <text>thiamine phosphate + ATP = thiamine diphosphate + ADP</text>
        <dbReference type="Rhea" id="RHEA:15913"/>
        <dbReference type="ChEBI" id="CHEBI:30616"/>
        <dbReference type="ChEBI" id="CHEBI:37575"/>
        <dbReference type="ChEBI" id="CHEBI:58937"/>
        <dbReference type="ChEBI" id="CHEBI:456216"/>
        <dbReference type="EC" id="2.7.4.16"/>
    </reaction>
</comment>
<dbReference type="SUPFAM" id="SSF56042">
    <property type="entry name" value="PurM C-terminal domain-like"/>
    <property type="match status" value="1"/>
</dbReference>
<keyword evidence="1 4" id="KW-0808">Transferase</keyword>
<feature type="binding site" evidence="1">
    <location>
        <position position="73"/>
    </location>
    <ligand>
        <name>Mg(2+)</name>
        <dbReference type="ChEBI" id="CHEBI:18420"/>
        <label>2</label>
    </ligand>
</feature>
<dbReference type="UniPathway" id="UPA00060">
    <property type="reaction ID" value="UER00142"/>
</dbReference>
<feature type="binding site" evidence="1">
    <location>
        <position position="121"/>
    </location>
    <ligand>
        <name>Mg(2+)</name>
        <dbReference type="ChEBI" id="CHEBI:18420"/>
        <label>1</label>
    </ligand>
</feature>
<dbReference type="GO" id="GO:0000287">
    <property type="term" value="F:magnesium ion binding"/>
    <property type="evidence" value="ECO:0007669"/>
    <property type="project" value="UniProtKB-UniRule"/>
</dbReference>
<gene>
    <name evidence="1 4" type="primary">thiL</name>
    <name evidence="4" type="ordered locus">Mtc_1774</name>
</gene>
<proteinExistence type="inferred from homology"/>
<dbReference type="GO" id="GO:0009030">
    <property type="term" value="F:thiamine-phosphate kinase activity"/>
    <property type="evidence" value="ECO:0007669"/>
    <property type="project" value="UniProtKB-UniRule"/>
</dbReference>
<dbReference type="Gene3D" id="3.30.1330.10">
    <property type="entry name" value="PurM-like, N-terminal domain"/>
    <property type="match status" value="1"/>
</dbReference>
<dbReference type="GO" id="GO:0009228">
    <property type="term" value="P:thiamine biosynthetic process"/>
    <property type="evidence" value="ECO:0007669"/>
    <property type="project" value="UniProtKB-KW"/>
</dbReference>
<evidence type="ECO:0000313" key="5">
    <source>
        <dbReference type="Proteomes" id="UP000005233"/>
    </source>
</evidence>
<keyword evidence="1" id="KW-0784">Thiamine biosynthesis</keyword>
<feature type="binding site" evidence="1">
    <location>
        <position position="45"/>
    </location>
    <ligand>
        <name>Mg(2+)</name>
        <dbReference type="ChEBI" id="CHEBI:18420"/>
        <label>1</label>
    </ligand>
</feature>
<evidence type="ECO:0000259" key="3">
    <source>
        <dbReference type="Pfam" id="PF02769"/>
    </source>
</evidence>
<dbReference type="PIRSF" id="PIRSF005303">
    <property type="entry name" value="Thiam_monoph_kin"/>
    <property type="match status" value="1"/>
</dbReference>
<comment type="pathway">
    <text evidence="1">Cofactor biosynthesis; thiamine diphosphate biosynthesis; thiamine diphosphate from thiamine phosphate: step 1/1.</text>
</comment>
<dbReference type="EC" id="2.7.4.16" evidence="1"/>
<feature type="binding site" evidence="1">
    <location>
        <position position="146"/>
    </location>
    <ligand>
        <name>ATP</name>
        <dbReference type="ChEBI" id="CHEBI:30616"/>
    </ligand>
</feature>